<feature type="domain" description="RNA-binding S4" evidence="6">
    <location>
        <begin position="16"/>
        <end position="80"/>
    </location>
</feature>
<dbReference type="Proteomes" id="UP000664417">
    <property type="component" value="Unassembled WGS sequence"/>
</dbReference>
<dbReference type="Gene3D" id="3.10.290.10">
    <property type="entry name" value="RNA-binding S4 domain"/>
    <property type="match status" value="1"/>
</dbReference>
<dbReference type="InterPro" id="IPR006225">
    <property type="entry name" value="PsdUridine_synth_RluC/D"/>
</dbReference>
<dbReference type="InterPro" id="IPR020103">
    <property type="entry name" value="PsdUridine_synth_cat_dom_sf"/>
</dbReference>
<dbReference type="InterPro" id="IPR036986">
    <property type="entry name" value="S4_RNA-bd_sf"/>
</dbReference>
<sequence>MTSEEKFQVTELDGSERLDVYLADLLEEVSRTKIKGWCKEGAVMVNGKARKGSYLLQGGEELSLTVPEEEPVDSVRAENIPLDIVFEDDDLVLINKAPGMVVHPGAGIYSGTLVNALAYHFEQLATRGGDMRPGIVHRLDKGTTGLILVAKNDFTHKHLQEQWQAHSVTKLYQTLVWGAPDPERGEIESHIGRHPRLRYMMTAQAEQGRHALSRYKLVARWSEAAKLNVHILTGRTHQVRVHLAHIGHPVVGDALYGRNRHRNLAKEFEAMPDYPMLHAAMLRFRHPRSGEELTFKQAPPEAFVACAAALAKWPY</sequence>
<dbReference type="InterPro" id="IPR050188">
    <property type="entry name" value="RluA_PseudoU_synthase"/>
</dbReference>
<dbReference type="InterPro" id="IPR006145">
    <property type="entry name" value="PsdUridine_synth_RsuA/RluA"/>
</dbReference>
<proteinExistence type="inferred from homology"/>
<dbReference type="Pfam" id="PF00849">
    <property type="entry name" value="PseudoU_synth_2"/>
    <property type="match status" value="1"/>
</dbReference>
<dbReference type="AlphaFoldDB" id="A0A8J7U288"/>
<organism evidence="7 8">
    <name type="scientific">Acanthopleuribacter pedis</name>
    <dbReference type="NCBI Taxonomy" id="442870"/>
    <lineage>
        <taxon>Bacteria</taxon>
        <taxon>Pseudomonadati</taxon>
        <taxon>Acidobacteriota</taxon>
        <taxon>Holophagae</taxon>
        <taxon>Acanthopleuribacterales</taxon>
        <taxon>Acanthopleuribacteraceae</taxon>
        <taxon>Acanthopleuribacter</taxon>
    </lineage>
</organism>
<accession>A0A8J7U288</accession>
<evidence type="ECO:0000259" key="6">
    <source>
        <dbReference type="SMART" id="SM00363"/>
    </source>
</evidence>
<evidence type="ECO:0000256" key="1">
    <source>
        <dbReference type="ARBA" id="ARBA00010876"/>
    </source>
</evidence>
<dbReference type="SUPFAM" id="SSF55174">
    <property type="entry name" value="Alpha-L RNA-binding motif"/>
    <property type="match status" value="1"/>
</dbReference>
<dbReference type="Pfam" id="PF01479">
    <property type="entry name" value="S4"/>
    <property type="match status" value="1"/>
</dbReference>
<dbReference type="GO" id="GO:0000455">
    <property type="term" value="P:enzyme-directed rRNA pseudouridine synthesis"/>
    <property type="evidence" value="ECO:0007669"/>
    <property type="project" value="TreeGrafter"/>
</dbReference>
<gene>
    <name evidence="7" type="ORF">J3U88_07765</name>
</gene>
<dbReference type="NCBIfam" id="TIGR00005">
    <property type="entry name" value="rluA_subfam"/>
    <property type="match status" value="1"/>
</dbReference>
<evidence type="ECO:0000256" key="2">
    <source>
        <dbReference type="ARBA" id="ARBA00023235"/>
    </source>
</evidence>
<dbReference type="Gene3D" id="3.30.2350.10">
    <property type="entry name" value="Pseudouridine synthase"/>
    <property type="match status" value="1"/>
</dbReference>
<dbReference type="CDD" id="cd00165">
    <property type="entry name" value="S4"/>
    <property type="match status" value="1"/>
</dbReference>
<reference evidence="7" key="1">
    <citation type="submission" date="2021-03" db="EMBL/GenBank/DDBJ databases">
        <authorList>
            <person name="Wang G."/>
        </authorList>
    </citation>
    <scope>NUCLEOTIDE SEQUENCE</scope>
    <source>
        <strain evidence="7">KCTC 12899</strain>
    </source>
</reference>
<dbReference type="InterPro" id="IPR006224">
    <property type="entry name" value="PsdUridine_synth_RluA-like_CS"/>
</dbReference>
<comment type="similarity">
    <text evidence="1 5">Belongs to the pseudouridine synthase RluA family.</text>
</comment>
<name>A0A8J7U288_9BACT</name>
<dbReference type="SMART" id="SM00363">
    <property type="entry name" value="S4"/>
    <property type="match status" value="1"/>
</dbReference>
<comment type="function">
    <text evidence="5">Responsible for synthesis of pseudouridine from uracil.</text>
</comment>
<evidence type="ECO:0000256" key="5">
    <source>
        <dbReference type="RuleBase" id="RU362028"/>
    </source>
</evidence>
<dbReference type="PANTHER" id="PTHR21600">
    <property type="entry name" value="MITOCHONDRIAL RNA PSEUDOURIDINE SYNTHASE"/>
    <property type="match status" value="1"/>
</dbReference>
<dbReference type="SUPFAM" id="SSF55120">
    <property type="entry name" value="Pseudouridine synthase"/>
    <property type="match status" value="1"/>
</dbReference>
<comment type="catalytic activity">
    <reaction evidence="5">
        <text>a uridine in RNA = a pseudouridine in RNA</text>
        <dbReference type="Rhea" id="RHEA:48348"/>
        <dbReference type="Rhea" id="RHEA-COMP:12068"/>
        <dbReference type="Rhea" id="RHEA-COMP:12069"/>
        <dbReference type="ChEBI" id="CHEBI:65314"/>
        <dbReference type="ChEBI" id="CHEBI:65315"/>
    </reaction>
</comment>
<dbReference type="PROSITE" id="PS50889">
    <property type="entry name" value="S4"/>
    <property type="match status" value="1"/>
</dbReference>
<dbReference type="PANTHER" id="PTHR21600:SF44">
    <property type="entry name" value="RIBOSOMAL LARGE SUBUNIT PSEUDOURIDINE SYNTHASE D"/>
    <property type="match status" value="1"/>
</dbReference>
<evidence type="ECO:0000313" key="8">
    <source>
        <dbReference type="Proteomes" id="UP000664417"/>
    </source>
</evidence>
<evidence type="ECO:0000256" key="4">
    <source>
        <dbReference type="PROSITE-ProRule" id="PRU00182"/>
    </source>
</evidence>
<evidence type="ECO:0000313" key="7">
    <source>
        <dbReference type="EMBL" id="MBO1318347.1"/>
    </source>
</evidence>
<dbReference type="EC" id="5.4.99.-" evidence="5"/>
<dbReference type="GO" id="GO:0003723">
    <property type="term" value="F:RNA binding"/>
    <property type="evidence" value="ECO:0007669"/>
    <property type="project" value="UniProtKB-KW"/>
</dbReference>
<evidence type="ECO:0000256" key="3">
    <source>
        <dbReference type="PIRSR" id="PIRSR606225-1"/>
    </source>
</evidence>
<dbReference type="EMBL" id="JAFREP010000005">
    <property type="protein sequence ID" value="MBO1318347.1"/>
    <property type="molecule type" value="Genomic_DNA"/>
</dbReference>
<keyword evidence="4" id="KW-0694">RNA-binding</keyword>
<dbReference type="PROSITE" id="PS01129">
    <property type="entry name" value="PSI_RLU"/>
    <property type="match status" value="1"/>
</dbReference>
<dbReference type="GO" id="GO:0120159">
    <property type="term" value="F:rRNA pseudouridine synthase activity"/>
    <property type="evidence" value="ECO:0007669"/>
    <property type="project" value="UniProtKB-ARBA"/>
</dbReference>
<protein>
    <recommendedName>
        <fullName evidence="5">Pseudouridine synthase</fullName>
        <ecNumber evidence="5">5.4.99.-</ecNumber>
    </recommendedName>
</protein>
<keyword evidence="8" id="KW-1185">Reference proteome</keyword>
<keyword evidence="2 5" id="KW-0413">Isomerase</keyword>
<dbReference type="RefSeq" id="WP_207858060.1">
    <property type="nucleotide sequence ID" value="NZ_JAFREP010000005.1"/>
</dbReference>
<comment type="caution">
    <text evidence="7">The sequence shown here is derived from an EMBL/GenBank/DDBJ whole genome shotgun (WGS) entry which is preliminary data.</text>
</comment>
<dbReference type="CDD" id="cd02869">
    <property type="entry name" value="PseudoU_synth_RluA_like"/>
    <property type="match status" value="1"/>
</dbReference>
<feature type="active site" evidence="3">
    <location>
        <position position="140"/>
    </location>
</feature>
<dbReference type="InterPro" id="IPR002942">
    <property type="entry name" value="S4_RNA-bd"/>
</dbReference>